<proteinExistence type="predicted"/>
<evidence type="ECO:0000313" key="3">
    <source>
        <dbReference type="Proteomes" id="UP001162162"/>
    </source>
</evidence>
<dbReference type="Proteomes" id="UP001162162">
    <property type="component" value="Unassembled WGS sequence"/>
</dbReference>
<organism evidence="2 3">
    <name type="scientific">Aromia moschata</name>
    <dbReference type="NCBI Taxonomy" id="1265417"/>
    <lineage>
        <taxon>Eukaryota</taxon>
        <taxon>Metazoa</taxon>
        <taxon>Ecdysozoa</taxon>
        <taxon>Arthropoda</taxon>
        <taxon>Hexapoda</taxon>
        <taxon>Insecta</taxon>
        <taxon>Pterygota</taxon>
        <taxon>Neoptera</taxon>
        <taxon>Endopterygota</taxon>
        <taxon>Coleoptera</taxon>
        <taxon>Polyphaga</taxon>
        <taxon>Cucujiformia</taxon>
        <taxon>Chrysomeloidea</taxon>
        <taxon>Cerambycidae</taxon>
        <taxon>Cerambycinae</taxon>
        <taxon>Callichromatini</taxon>
        <taxon>Aromia</taxon>
    </lineage>
</organism>
<feature type="region of interest" description="Disordered" evidence="1">
    <location>
        <begin position="54"/>
        <end position="88"/>
    </location>
</feature>
<comment type="caution">
    <text evidence="2">The sequence shown here is derived from an EMBL/GenBank/DDBJ whole genome shotgun (WGS) entry which is preliminary data.</text>
</comment>
<dbReference type="EMBL" id="JAPWTK010000634">
    <property type="protein sequence ID" value="KAJ8937628.1"/>
    <property type="molecule type" value="Genomic_DNA"/>
</dbReference>
<dbReference type="AlphaFoldDB" id="A0AAV8XGH9"/>
<dbReference type="InterPro" id="IPR052709">
    <property type="entry name" value="Transposase-MT_Hybrid"/>
</dbReference>
<gene>
    <name evidence="2" type="ORF">NQ318_011309</name>
</gene>
<dbReference type="Gene3D" id="1.10.10.1450">
    <property type="match status" value="1"/>
</dbReference>
<feature type="compositionally biased region" description="Polar residues" evidence="1">
    <location>
        <begin position="65"/>
        <end position="82"/>
    </location>
</feature>
<evidence type="ECO:0008006" key="4">
    <source>
        <dbReference type="Google" id="ProtNLM"/>
    </source>
</evidence>
<reference evidence="2" key="1">
    <citation type="journal article" date="2023" name="Insect Mol. Biol.">
        <title>Genome sequencing provides insights into the evolution of gene families encoding plant cell wall-degrading enzymes in longhorned beetles.</title>
        <authorList>
            <person name="Shin N.R."/>
            <person name="Okamura Y."/>
            <person name="Kirsch R."/>
            <person name="Pauchet Y."/>
        </authorList>
    </citation>
    <scope>NUCLEOTIDE SEQUENCE</scope>
    <source>
        <strain evidence="2">AMC_N1</strain>
    </source>
</reference>
<evidence type="ECO:0000256" key="1">
    <source>
        <dbReference type="SAM" id="MobiDB-lite"/>
    </source>
</evidence>
<keyword evidence="3" id="KW-1185">Reference proteome</keyword>
<evidence type="ECO:0000313" key="2">
    <source>
        <dbReference type="EMBL" id="KAJ8937628.1"/>
    </source>
</evidence>
<dbReference type="PANTHER" id="PTHR46060:SF1">
    <property type="entry name" value="MARINER MOS1 TRANSPOSASE-LIKE PROTEIN"/>
    <property type="match status" value="1"/>
</dbReference>
<dbReference type="PANTHER" id="PTHR46060">
    <property type="entry name" value="MARINER MOS1 TRANSPOSASE-LIKE PROTEIN"/>
    <property type="match status" value="1"/>
</dbReference>
<name>A0AAV8XGH9_9CUCU</name>
<accession>A0AAV8XGH9</accession>
<protein>
    <recommendedName>
        <fullName evidence="4">Mos1 transposase HTH domain-containing protein</fullName>
    </recommendedName>
</protein>
<sequence length="88" mass="10011">MQRSLEQRMSIKVCVKLEKSAAETIPMLKKAFGVDCLLDRQNFRWHKAFAEDRKDVKDGNRGGRPSTSSSDDNYVPTLSDSDNIIKVH</sequence>